<dbReference type="GO" id="GO:0005829">
    <property type="term" value="C:cytosol"/>
    <property type="evidence" value="ECO:0007669"/>
    <property type="project" value="TreeGrafter"/>
</dbReference>
<dbReference type="PANTHER" id="PTHR11070:SF17">
    <property type="entry name" value="DNA HELICASE IV"/>
    <property type="match status" value="1"/>
</dbReference>
<dbReference type="RefSeq" id="WP_114616181.1">
    <property type="nucleotide sequence ID" value="NZ_PPTO01000017.1"/>
</dbReference>
<evidence type="ECO:0000256" key="2">
    <source>
        <dbReference type="ARBA" id="ARBA00022801"/>
    </source>
</evidence>
<dbReference type="SUPFAM" id="SSF52540">
    <property type="entry name" value="P-loop containing nucleoside triphosphate hydrolases"/>
    <property type="match status" value="1"/>
</dbReference>
<dbReference type="GO" id="GO:0043138">
    <property type="term" value="F:3'-5' DNA helicase activity"/>
    <property type="evidence" value="ECO:0007669"/>
    <property type="project" value="TreeGrafter"/>
</dbReference>
<dbReference type="GO" id="GO:0003677">
    <property type="term" value="F:DNA binding"/>
    <property type="evidence" value="ECO:0007669"/>
    <property type="project" value="InterPro"/>
</dbReference>
<evidence type="ECO:0000313" key="8">
    <source>
        <dbReference type="EMBL" id="RDB55881.1"/>
    </source>
</evidence>
<dbReference type="PROSITE" id="PS51198">
    <property type="entry name" value="UVRD_HELICASE_ATP_BIND"/>
    <property type="match status" value="1"/>
</dbReference>
<dbReference type="AlphaFoldDB" id="A0A369L898"/>
<dbReference type="EMBL" id="PPTO01000017">
    <property type="protein sequence ID" value="RDB55881.1"/>
    <property type="molecule type" value="Genomic_DNA"/>
</dbReference>
<feature type="region of interest" description="Disordered" evidence="6">
    <location>
        <begin position="1"/>
        <end position="21"/>
    </location>
</feature>
<dbReference type="Pfam" id="PF00580">
    <property type="entry name" value="UvrD-helicase"/>
    <property type="match status" value="2"/>
</dbReference>
<reference evidence="8 9" key="1">
    <citation type="journal article" date="2018" name="Elife">
        <title>Discovery and characterization of a prevalent human gut bacterial enzyme sufficient for the inactivation of a family of plant toxins.</title>
        <authorList>
            <person name="Koppel N."/>
            <person name="Bisanz J.E."/>
            <person name="Pandelia M.E."/>
            <person name="Turnbaugh P.J."/>
            <person name="Balskus E.P."/>
        </authorList>
    </citation>
    <scope>NUCLEOTIDE SEQUENCE [LARGE SCALE GENOMIC DNA]</scope>
    <source>
        <strain evidence="8 9">OB21 GAM31</strain>
    </source>
</reference>
<dbReference type="GO" id="GO:0005524">
    <property type="term" value="F:ATP binding"/>
    <property type="evidence" value="ECO:0007669"/>
    <property type="project" value="UniProtKB-UniRule"/>
</dbReference>
<evidence type="ECO:0000256" key="6">
    <source>
        <dbReference type="SAM" id="MobiDB-lite"/>
    </source>
</evidence>
<evidence type="ECO:0000259" key="7">
    <source>
        <dbReference type="PROSITE" id="PS51198"/>
    </source>
</evidence>
<evidence type="ECO:0000256" key="1">
    <source>
        <dbReference type="ARBA" id="ARBA00022741"/>
    </source>
</evidence>
<evidence type="ECO:0000256" key="5">
    <source>
        <dbReference type="PROSITE-ProRule" id="PRU00560"/>
    </source>
</evidence>
<sequence length="721" mass="80321">MQENTAAEDAQAFGTSPDDPVFATEQAHLSEVYAELEKMRGELVRKMEATSAAAARDKLDLLSEISNDFTSDTETSETYASYGAVNSVIDSYNAQQEVTADKLARCRLLLRQPYFAKVALQFKPGQPPKELYIGAAGISDDNYKRLVVDWRSPVAETYYNQSNGATSYVANGRTIHVDLACRRQFDIEADTLHAYFDTTVAIQDALLLESLSHQRTAQMKAITATIQREQNEVVRHEDVPALLVAGIAGSGKTSVLLQRIAYLFYQNRTELDPSEVFLITPNPIFRTYIENVLPDMGERNPETLTWAEFASRVMPLDKAAEKKSVPVSALWRIDEAIANLEFEDGDFRELHHGNVKLLGINQIRKVNAKYRNVPAGPHRATLMREDLEDALEARVKQLASGSAVLEELEGMTLNEQLSQFGEPYAPVDEKEARDFALRLLQDRYQGAFRAVQDDAWLRIDRIGMRLLGEKSLSALEWLYLKMAITGLGDAYAKYVMIDEVQDYSAAQLAVLARFFRRAHFMLLGDENQAINPNTASFAEVREVFTRLRGGISTCSLLTSYRSSPEITEIFAGLLPAEQRAKISSVQRASEPVRVDCYGNDDEYAAALREAVARAKENDGLTAIVAPWKHEAKRLRAFLGDAADGLVDMETAAELPTNGAMIITLQLAKGLEFDHVIVPDASARVFPADDRVAKNRLYTTVSRATRSVQILCRGELTPLLKK</sequence>
<dbReference type="InterPro" id="IPR027417">
    <property type="entry name" value="P-loop_NTPase"/>
</dbReference>
<keyword evidence="1 5" id="KW-0547">Nucleotide-binding</keyword>
<proteinExistence type="predicted"/>
<protein>
    <submittedName>
        <fullName evidence="8">DNA helicase</fullName>
    </submittedName>
</protein>
<evidence type="ECO:0000256" key="3">
    <source>
        <dbReference type="ARBA" id="ARBA00022806"/>
    </source>
</evidence>
<gene>
    <name evidence="8" type="ORF">C1881_08950</name>
</gene>
<dbReference type="Pfam" id="PF13538">
    <property type="entry name" value="UvrD_C_2"/>
    <property type="match status" value="1"/>
</dbReference>
<dbReference type="PANTHER" id="PTHR11070">
    <property type="entry name" value="UVRD / RECB / PCRA DNA HELICASE FAMILY MEMBER"/>
    <property type="match status" value="1"/>
</dbReference>
<evidence type="ECO:0000256" key="4">
    <source>
        <dbReference type="ARBA" id="ARBA00022840"/>
    </source>
</evidence>
<dbReference type="GO" id="GO:0000725">
    <property type="term" value="P:recombinational repair"/>
    <property type="evidence" value="ECO:0007669"/>
    <property type="project" value="TreeGrafter"/>
</dbReference>
<organism evidence="8 9">
    <name type="scientific">Slackia isoflavoniconvertens</name>
    <dbReference type="NCBI Taxonomy" id="572010"/>
    <lineage>
        <taxon>Bacteria</taxon>
        <taxon>Bacillati</taxon>
        <taxon>Actinomycetota</taxon>
        <taxon>Coriobacteriia</taxon>
        <taxon>Eggerthellales</taxon>
        <taxon>Eggerthellaceae</taxon>
        <taxon>Slackia</taxon>
    </lineage>
</organism>
<dbReference type="InterPro" id="IPR014016">
    <property type="entry name" value="UvrD-like_ATP-bd"/>
</dbReference>
<accession>A0A369L898</accession>
<dbReference type="InterPro" id="IPR027785">
    <property type="entry name" value="UvrD-like_helicase_C"/>
</dbReference>
<dbReference type="Gene3D" id="3.40.50.300">
    <property type="entry name" value="P-loop containing nucleotide triphosphate hydrolases"/>
    <property type="match status" value="2"/>
</dbReference>
<feature type="binding site" evidence="5">
    <location>
        <begin position="246"/>
        <end position="253"/>
    </location>
    <ligand>
        <name>ATP</name>
        <dbReference type="ChEBI" id="CHEBI:30616"/>
    </ligand>
</feature>
<dbReference type="Proteomes" id="UP000253975">
    <property type="component" value="Unassembled WGS sequence"/>
</dbReference>
<feature type="domain" description="UvrD-like helicase ATP-binding" evidence="7">
    <location>
        <begin position="225"/>
        <end position="563"/>
    </location>
</feature>
<name>A0A369L898_9ACTN</name>
<dbReference type="InterPro" id="IPR000212">
    <property type="entry name" value="DNA_helicase_UvrD/REP"/>
</dbReference>
<keyword evidence="3 5" id="KW-0347">Helicase</keyword>
<keyword evidence="4 5" id="KW-0067">ATP-binding</keyword>
<dbReference type="GO" id="GO:0016787">
    <property type="term" value="F:hydrolase activity"/>
    <property type="evidence" value="ECO:0007669"/>
    <property type="project" value="UniProtKB-UniRule"/>
</dbReference>
<comment type="caution">
    <text evidence="8">The sequence shown here is derived from an EMBL/GenBank/DDBJ whole genome shotgun (WGS) entry which is preliminary data.</text>
</comment>
<keyword evidence="2 5" id="KW-0378">Hydrolase</keyword>
<evidence type="ECO:0000313" key="9">
    <source>
        <dbReference type="Proteomes" id="UP000253975"/>
    </source>
</evidence>